<dbReference type="EMBL" id="JAUYVK010000003">
    <property type="protein sequence ID" value="MDP2488587.1"/>
    <property type="molecule type" value="Genomic_DNA"/>
</dbReference>
<evidence type="ECO:0000313" key="2">
    <source>
        <dbReference type="EMBL" id="MDP2488587.1"/>
    </source>
</evidence>
<reference evidence="2" key="1">
    <citation type="submission" date="2023-07" db="EMBL/GenBank/DDBJ databases">
        <title>Genome content predicts the carbon catabolic preferences of heterotrophic bacteria.</title>
        <authorList>
            <person name="Gralka M."/>
        </authorList>
    </citation>
    <scope>NUCLEOTIDE SEQUENCE</scope>
    <source>
        <strain evidence="2">6E03</strain>
    </source>
</reference>
<feature type="transmembrane region" description="Helical" evidence="1">
    <location>
        <begin position="54"/>
        <end position="71"/>
    </location>
</feature>
<comment type="caution">
    <text evidence="2">The sequence shown here is derived from an EMBL/GenBank/DDBJ whole genome shotgun (WGS) entry which is preliminary data.</text>
</comment>
<proteinExistence type="predicted"/>
<keyword evidence="1" id="KW-1133">Transmembrane helix</keyword>
<sequence>MSFFIASQILVGLASLFDIASFQFKSRTKLLATLTISALLIAAHFALLQEWTAACLLVIGACRYFAGIFISDPRMKWLFYFVTVLGTILTFSDLVTTLSCIGSLLHTKASFTANDKLMRWLMVIGTLVWVAHDILVGSPVAVLLDVLFIISSGVGYYRLHIKKAALIV</sequence>
<organism evidence="2 3">
    <name type="scientific">Vibrio splendidus</name>
    <dbReference type="NCBI Taxonomy" id="29497"/>
    <lineage>
        <taxon>Bacteria</taxon>
        <taxon>Pseudomonadati</taxon>
        <taxon>Pseudomonadota</taxon>
        <taxon>Gammaproteobacteria</taxon>
        <taxon>Vibrionales</taxon>
        <taxon>Vibrionaceae</taxon>
        <taxon>Vibrio</taxon>
    </lineage>
</organism>
<gene>
    <name evidence="2" type="ORF">Q8W38_04520</name>
</gene>
<dbReference type="AlphaFoldDB" id="A0ABD5A6F1"/>
<feature type="transmembrane region" description="Helical" evidence="1">
    <location>
        <begin position="141"/>
        <end position="159"/>
    </location>
</feature>
<dbReference type="InterPro" id="IPR019629">
    <property type="entry name" value="Uncharacterised_HI1736/YgjV"/>
</dbReference>
<feature type="transmembrane region" description="Helical" evidence="1">
    <location>
        <begin position="29"/>
        <end position="47"/>
    </location>
</feature>
<feature type="transmembrane region" description="Helical" evidence="1">
    <location>
        <begin position="77"/>
        <end position="105"/>
    </location>
</feature>
<evidence type="ECO:0000256" key="1">
    <source>
        <dbReference type="SAM" id="Phobius"/>
    </source>
</evidence>
<dbReference type="InterPro" id="IPR026267">
    <property type="entry name" value="YgjV"/>
</dbReference>
<keyword evidence="1" id="KW-0812">Transmembrane</keyword>
<protein>
    <submittedName>
        <fullName evidence="2">YgjV family protein</fullName>
    </submittedName>
</protein>
<dbReference type="Pfam" id="PF10688">
    <property type="entry name" value="Imp-YgjV"/>
    <property type="match status" value="1"/>
</dbReference>
<dbReference type="RefSeq" id="WP_102447931.1">
    <property type="nucleotide sequence ID" value="NZ_JAUYVK010000003.1"/>
</dbReference>
<dbReference type="Proteomes" id="UP001177883">
    <property type="component" value="Unassembled WGS sequence"/>
</dbReference>
<name>A0ABD5A6F1_VIBSP</name>
<dbReference type="PIRSF" id="PIRSF011443">
    <property type="entry name" value="YgjV"/>
    <property type="match status" value="1"/>
</dbReference>
<keyword evidence="1" id="KW-0472">Membrane</keyword>
<accession>A0ABD5A6F1</accession>
<evidence type="ECO:0000313" key="3">
    <source>
        <dbReference type="Proteomes" id="UP001177883"/>
    </source>
</evidence>